<evidence type="ECO:0000313" key="3">
    <source>
        <dbReference type="Proteomes" id="UP000292424"/>
    </source>
</evidence>
<dbReference type="EMBL" id="CP044016">
    <property type="protein sequence ID" value="QES89195.1"/>
    <property type="molecule type" value="Genomic_DNA"/>
</dbReference>
<dbReference type="Gene3D" id="3.90.550.10">
    <property type="entry name" value="Spore Coat Polysaccharide Biosynthesis Protein SpsA, Chain A"/>
    <property type="match status" value="1"/>
</dbReference>
<dbReference type="InterPro" id="IPR001173">
    <property type="entry name" value="Glyco_trans_2-like"/>
</dbReference>
<dbReference type="GO" id="GO:0016758">
    <property type="term" value="F:hexosyltransferase activity"/>
    <property type="evidence" value="ECO:0007669"/>
    <property type="project" value="UniProtKB-ARBA"/>
</dbReference>
<dbReference type="RefSeq" id="WP_131330141.1">
    <property type="nucleotide sequence ID" value="NZ_CP044016.1"/>
</dbReference>
<keyword evidence="3" id="KW-1185">Reference proteome</keyword>
<dbReference type="PANTHER" id="PTHR22916">
    <property type="entry name" value="GLYCOSYLTRANSFERASE"/>
    <property type="match status" value="1"/>
</dbReference>
<evidence type="ECO:0000313" key="2">
    <source>
        <dbReference type="EMBL" id="QES89195.1"/>
    </source>
</evidence>
<dbReference type="Proteomes" id="UP000292424">
    <property type="component" value="Chromosome"/>
</dbReference>
<reference evidence="2 3" key="1">
    <citation type="submission" date="2019-09" db="EMBL/GenBank/DDBJ databases">
        <title>Complete genome sequence of Arachidicoccus sp. B3-10 isolated from apple orchard soil.</title>
        <authorList>
            <person name="Kim H.S."/>
            <person name="Han K.-I."/>
            <person name="Suh M.K."/>
            <person name="Lee K.C."/>
            <person name="Eom M.K."/>
            <person name="Kim J.-S."/>
            <person name="Kang S.W."/>
            <person name="Sin Y."/>
            <person name="Lee J.-S."/>
        </authorList>
    </citation>
    <scope>NUCLEOTIDE SEQUENCE [LARGE SCALE GENOMIC DNA]</scope>
    <source>
        <strain evidence="2 3">B3-10</strain>
    </source>
</reference>
<accession>A0A5P2G193</accession>
<feature type="domain" description="Glycosyltransferase 2-like" evidence="1">
    <location>
        <begin position="5"/>
        <end position="131"/>
    </location>
</feature>
<dbReference type="OrthoDB" id="9815829at2"/>
<dbReference type="AlphaFoldDB" id="A0A5P2G193"/>
<dbReference type="PANTHER" id="PTHR22916:SF3">
    <property type="entry name" value="UDP-GLCNAC:BETAGAL BETA-1,3-N-ACETYLGLUCOSAMINYLTRANSFERASE-LIKE PROTEIN 1"/>
    <property type="match status" value="1"/>
</dbReference>
<dbReference type="KEGG" id="arac:E0W69_011150"/>
<name>A0A5P2G193_9BACT</name>
<dbReference type="Pfam" id="PF00535">
    <property type="entry name" value="Glycos_transf_2"/>
    <property type="match status" value="1"/>
</dbReference>
<dbReference type="SUPFAM" id="SSF53448">
    <property type="entry name" value="Nucleotide-diphospho-sugar transferases"/>
    <property type="match status" value="1"/>
</dbReference>
<sequence length="343" mass="40441">MPKVSVLIPVFNGEKFILESLNSILNQTFQDFEIIIIDDYSTDNTISIINSINDNRIKLFKNSENLKIIRTLNKGILHCNGTYIVRMDADDISLPNRIESQVAFMDKNPDIVLSGCSINRFSENYSIKDLRGGDDATIRSKLLFDTAINHPSAIIRHSVIIENKLEYPKEYLHTEDYALWYEISQFGKLANLGEVLLRYRMHGNNLSMQNNKTQYQNMNRMRIRIMNDFLEKSKVTEVSKVTEEYLYLLSLDKVTIFEMKRMDDLLVKIIKINETSKVYDDKGIKEAASWFWYVVFTHENCEKYSWRMLSLFLWNKKSICYYLAKQYRRKLLVKSILKLRKRI</sequence>
<dbReference type="InterPro" id="IPR029044">
    <property type="entry name" value="Nucleotide-diphossugar_trans"/>
</dbReference>
<gene>
    <name evidence="2" type="ORF">E0W69_011150</name>
</gene>
<keyword evidence="2" id="KW-0808">Transferase</keyword>
<proteinExistence type="predicted"/>
<protein>
    <submittedName>
        <fullName evidence="2">Glycosyltransferase</fullName>
    </submittedName>
</protein>
<evidence type="ECO:0000259" key="1">
    <source>
        <dbReference type="Pfam" id="PF00535"/>
    </source>
</evidence>
<organism evidence="2 3">
    <name type="scientific">Rhizosphaericola mali</name>
    <dbReference type="NCBI Taxonomy" id="2545455"/>
    <lineage>
        <taxon>Bacteria</taxon>
        <taxon>Pseudomonadati</taxon>
        <taxon>Bacteroidota</taxon>
        <taxon>Chitinophagia</taxon>
        <taxon>Chitinophagales</taxon>
        <taxon>Chitinophagaceae</taxon>
        <taxon>Rhizosphaericola</taxon>
    </lineage>
</organism>